<name>W2TN13_NECAM</name>
<feature type="non-terminal residue" evidence="2">
    <location>
        <position position="108"/>
    </location>
</feature>
<keyword evidence="1" id="KW-1133">Transmembrane helix</keyword>
<dbReference type="OMA" id="GHEKIMF"/>
<proteinExistence type="predicted"/>
<feature type="transmembrane region" description="Helical" evidence="1">
    <location>
        <begin position="34"/>
        <end position="57"/>
    </location>
</feature>
<evidence type="ECO:0008006" key="4">
    <source>
        <dbReference type="Google" id="ProtNLM"/>
    </source>
</evidence>
<gene>
    <name evidence="2" type="ORF">NECAME_07523</name>
</gene>
<dbReference type="KEGG" id="nai:NECAME_07523"/>
<organism evidence="2 3">
    <name type="scientific">Necator americanus</name>
    <name type="common">Human hookworm</name>
    <dbReference type="NCBI Taxonomy" id="51031"/>
    <lineage>
        <taxon>Eukaryota</taxon>
        <taxon>Metazoa</taxon>
        <taxon>Ecdysozoa</taxon>
        <taxon>Nematoda</taxon>
        <taxon>Chromadorea</taxon>
        <taxon>Rhabditida</taxon>
        <taxon>Rhabditina</taxon>
        <taxon>Rhabditomorpha</taxon>
        <taxon>Strongyloidea</taxon>
        <taxon>Ancylostomatidae</taxon>
        <taxon>Bunostominae</taxon>
        <taxon>Necator</taxon>
    </lineage>
</organism>
<accession>W2TN13</accession>
<evidence type="ECO:0000256" key="1">
    <source>
        <dbReference type="SAM" id="Phobius"/>
    </source>
</evidence>
<keyword evidence="1" id="KW-0812">Transmembrane</keyword>
<dbReference type="SUPFAM" id="SSF81321">
    <property type="entry name" value="Family A G protein-coupled receptor-like"/>
    <property type="match status" value="1"/>
</dbReference>
<dbReference type="EMBL" id="KI658281">
    <property type="protein sequence ID" value="ETN83163.1"/>
    <property type="molecule type" value="Genomic_DNA"/>
</dbReference>
<reference evidence="3" key="1">
    <citation type="journal article" date="2014" name="Nat. Genet.">
        <title>Genome of the human hookworm Necator americanus.</title>
        <authorList>
            <person name="Tang Y.T."/>
            <person name="Gao X."/>
            <person name="Rosa B.A."/>
            <person name="Abubucker S."/>
            <person name="Hallsworth-Pepin K."/>
            <person name="Martin J."/>
            <person name="Tyagi R."/>
            <person name="Heizer E."/>
            <person name="Zhang X."/>
            <person name="Bhonagiri-Palsikar V."/>
            <person name="Minx P."/>
            <person name="Warren W.C."/>
            <person name="Wang Q."/>
            <person name="Zhan B."/>
            <person name="Hotez P.J."/>
            <person name="Sternberg P.W."/>
            <person name="Dougall A."/>
            <person name="Gaze S.T."/>
            <person name="Mulvenna J."/>
            <person name="Sotillo J."/>
            <person name="Ranganathan S."/>
            <person name="Rabelo E.M."/>
            <person name="Wilson R.K."/>
            <person name="Felgner P.L."/>
            <person name="Bethony J."/>
            <person name="Hawdon J.M."/>
            <person name="Gasser R.B."/>
            <person name="Loukas A."/>
            <person name="Mitreva M."/>
        </authorList>
    </citation>
    <scope>NUCLEOTIDE SEQUENCE [LARGE SCALE GENOMIC DNA]</scope>
</reference>
<dbReference type="AlphaFoldDB" id="W2TN13"/>
<keyword evidence="3" id="KW-1185">Reference proteome</keyword>
<protein>
    <recommendedName>
        <fullName evidence="4">G-protein coupled receptors family 1 profile domain-containing protein</fullName>
    </recommendedName>
</protein>
<sequence>MFQALLNSVNSMNNTVTNVESTYLFSPNPDKEELIIGVIYSAIAVGSMPLYVVILYVMTTDKDITSNPQYRLMNQINFVDFGQAIMHTLSGIYVIFPQIQVKCEVLVR</sequence>
<evidence type="ECO:0000313" key="3">
    <source>
        <dbReference type="Proteomes" id="UP000053676"/>
    </source>
</evidence>
<dbReference type="Proteomes" id="UP000053676">
    <property type="component" value="Unassembled WGS sequence"/>
</dbReference>
<keyword evidence="1" id="KW-0472">Membrane</keyword>
<dbReference type="OrthoDB" id="5829161at2759"/>
<evidence type="ECO:0000313" key="2">
    <source>
        <dbReference type="EMBL" id="ETN83163.1"/>
    </source>
</evidence>